<organism evidence="3 4">
    <name type="scientific">Sphingomonas xinjiangensis</name>
    <dbReference type="NCBI Taxonomy" id="643568"/>
    <lineage>
        <taxon>Bacteria</taxon>
        <taxon>Pseudomonadati</taxon>
        <taxon>Pseudomonadota</taxon>
        <taxon>Alphaproteobacteria</taxon>
        <taxon>Sphingomonadales</taxon>
        <taxon>Sphingomonadaceae</taxon>
        <taxon>Sphingomonas</taxon>
    </lineage>
</organism>
<dbReference type="Pfam" id="PF13628">
    <property type="entry name" value="DUF4142"/>
    <property type="match status" value="1"/>
</dbReference>
<dbReference type="RefSeq" id="WP_184085285.1">
    <property type="nucleotide sequence ID" value="NZ_JACIJF010000002.1"/>
</dbReference>
<evidence type="ECO:0000313" key="4">
    <source>
        <dbReference type="Proteomes" id="UP000527143"/>
    </source>
</evidence>
<evidence type="ECO:0000256" key="1">
    <source>
        <dbReference type="SAM" id="SignalP"/>
    </source>
</evidence>
<dbReference type="Gene3D" id="1.20.1260.10">
    <property type="match status" value="1"/>
</dbReference>
<sequence>MKHLLISTSLLVAAIAAPAVGSTPAVEAQASRTPTKAAQFVPMAASSDMYEIESSRLALERSQSPAIKQFAQMMIDHHTMTTQQVTQAAQASGMTPPPPALLPPHRTLLDKLQPAQGRDFDRMYLDQQRTAHRQALALHQTYSRRGDKEPLRQAAAGAVPIVQQHIDQLKTLSPT</sequence>
<name>A0A840YL30_9SPHN</name>
<proteinExistence type="predicted"/>
<feature type="chain" id="PRO_5032465298" evidence="1">
    <location>
        <begin position="22"/>
        <end position="175"/>
    </location>
</feature>
<dbReference type="InterPro" id="IPR025419">
    <property type="entry name" value="DUF4142"/>
</dbReference>
<accession>A0A840YL30</accession>
<dbReference type="PANTHER" id="PTHR38593:SF1">
    <property type="entry name" value="BLR2558 PROTEIN"/>
    <property type="match status" value="1"/>
</dbReference>
<dbReference type="PANTHER" id="PTHR38593">
    <property type="entry name" value="BLR2558 PROTEIN"/>
    <property type="match status" value="1"/>
</dbReference>
<dbReference type="EMBL" id="JACIJF010000002">
    <property type="protein sequence ID" value="MBB5709890.1"/>
    <property type="molecule type" value="Genomic_DNA"/>
</dbReference>
<evidence type="ECO:0000313" key="3">
    <source>
        <dbReference type="EMBL" id="MBB5709890.1"/>
    </source>
</evidence>
<keyword evidence="4" id="KW-1185">Reference proteome</keyword>
<dbReference type="InterPro" id="IPR012347">
    <property type="entry name" value="Ferritin-like"/>
</dbReference>
<dbReference type="Proteomes" id="UP000527143">
    <property type="component" value="Unassembled WGS sequence"/>
</dbReference>
<dbReference type="AlphaFoldDB" id="A0A840YL30"/>
<evidence type="ECO:0000259" key="2">
    <source>
        <dbReference type="Pfam" id="PF13628"/>
    </source>
</evidence>
<reference evidence="3 4" key="1">
    <citation type="submission" date="2020-08" db="EMBL/GenBank/DDBJ databases">
        <title>Genomic Encyclopedia of Type Strains, Phase IV (KMG-IV): sequencing the most valuable type-strain genomes for metagenomic binning, comparative biology and taxonomic classification.</title>
        <authorList>
            <person name="Goeker M."/>
        </authorList>
    </citation>
    <scope>NUCLEOTIDE SEQUENCE [LARGE SCALE GENOMIC DNA]</scope>
    <source>
        <strain evidence="3 4">DSM 26736</strain>
    </source>
</reference>
<feature type="domain" description="DUF4142" evidence="2">
    <location>
        <begin position="37"/>
        <end position="172"/>
    </location>
</feature>
<gene>
    <name evidence="3" type="ORF">FHT02_001112</name>
</gene>
<comment type="caution">
    <text evidence="3">The sequence shown here is derived from an EMBL/GenBank/DDBJ whole genome shotgun (WGS) entry which is preliminary data.</text>
</comment>
<feature type="signal peptide" evidence="1">
    <location>
        <begin position="1"/>
        <end position="21"/>
    </location>
</feature>
<keyword evidence="1" id="KW-0732">Signal</keyword>
<protein>
    <submittedName>
        <fullName evidence="3">Putative membrane protein</fullName>
    </submittedName>
</protein>